<dbReference type="HOGENOM" id="CLU_498898_0_0_1"/>
<name>D8Q8I0_SCHCM</name>
<protein>
    <submittedName>
        <fullName evidence="2">Expressed protein</fullName>
    </submittedName>
</protein>
<dbReference type="OrthoDB" id="2995756at2759"/>
<dbReference type="Proteomes" id="UP000007431">
    <property type="component" value="Unassembled WGS sequence"/>
</dbReference>
<feature type="non-terminal residue" evidence="2">
    <location>
        <position position="531"/>
    </location>
</feature>
<feature type="coiled-coil region" evidence="1">
    <location>
        <begin position="68"/>
        <end position="95"/>
    </location>
</feature>
<evidence type="ECO:0000256" key="1">
    <source>
        <dbReference type="SAM" id="Coils"/>
    </source>
</evidence>
<accession>D8Q8I0</accession>
<dbReference type="AlphaFoldDB" id="D8Q8I0"/>
<organism evidence="3">
    <name type="scientific">Schizophyllum commune (strain H4-8 / FGSC 9210)</name>
    <name type="common">Split gill fungus</name>
    <dbReference type="NCBI Taxonomy" id="578458"/>
    <lineage>
        <taxon>Eukaryota</taxon>
        <taxon>Fungi</taxon>
        <taxon>Dikarya</taxon>
        <taxon>Basidiomycota</taxon>
        <taxon>Agaricomycotina</taxon>
        <taxon>Agaricomycetes</taxon>
        <taxon>Agaricomycetidae</taxon>
        <taxon>Agaricales</taxon>
        <taxon>Schizophyllaceae</taxon>
        <taxon>Schizophyllum</taxon>
    </lineage>
</organism>
<keyword evidence="3" id="KW-1185">Reference proteome</keyword>
<dbReference type="EMBL" id="GL377308">
    <property type="protein sequence ID" value="EFI95477.1"/>
    <property type="molecule type" value="Genomic_DNA"/>
</dbReference>
<evidence type="ECO:0000313" key="2">
    <source>
        <dbReference type="EMBL" id="EFI95477.1"/>
    </source>
</evidence>
<gene>
    <name evidence="2" type="ORF">SCHCODRAFT_110269</name>
</gene>
<dbReference type="InterPro" id="IPR032675">
    <property type="entry name" value="LRR_dom_sf"/>
</dbReference>
<dbReference type="Gene3D" id="3.80.10.10">
    <property type="entry name" value="Ribonuclease Inhibitor"/>
    <property type="match status" value="1"/>
</dbReference>
<dbReference type="PANTHER" id="PTHR38926">
    <property type="entry name" value="F-BOX DOMAIN CONTAINING PROTEIN, EXPRESSED"/>
    <property type="match status" value="1"/>
</dbReference>
<dbReference type="SUPFAM" id="SSF52047">
    <property type="entry name" value="RNI-like"/>
    <property type="match status" value="1"/>
</dbReference>
<keyword evidence="1" id="KW-0175">Coiled coil</keyword>
<dbReference type="PANTHER" id="PTHR38926:SF5">
    <property type="entry name" value="F-BOX AND LEUCINE-RICH REPEAT PROTEIN 6"/>
    <property type="match status" value="1"/>
</dbReference>
<dbReference type="RefSeq" id="XP_003030380.1">
    <property type="nucleotide sequence ID" value="XM_003030334.1"/>
</dbReference>
<reference evidence="2 3" key="1">
    <citation type="journal article" date="2010" name="Nat. Biotechnol.">
        <title>Genome sequence of the model mushroom Schizophyllum commune.</title>
        <authorList>
            <person name="Ohm R.A."/>
            <person name="de Jong J.F."/>
            <person name="Lugones L.G."/>
            <person name="Aerts A."/>
            <person name="Kothe E."/>
            <person name="Stajich J.E."/>
            <person name="de Vries R.P."/>
            <person name="Record E."/>
            <person name="Levasseur A."/>
            <person name="Baker S.E."/>
            <person name="Bartholomew K.A."/>
            <person name="Coutinho P.M."/>
            <person name="Erdmann S."/>
            <person name="Fowler T.J."/>
            <person name="Gathman A.C."/>
            <person name="Lombard V."/>
            <person name="Henrissat B."/>
            <person name="Knabe N."/>
            <person name="Kuees U."/>
            <person name="Lilly W.W."/>
            <person name="Lindquist E."/>
            <person name="Lucas S."/>
            <person name="Magnuson J.K."/>
            <person name="Piumi F."/>
            <person name="Raudaskoski M."/>
            <person name="Salamov A."/>
            <person name="Schmutz J."/>
            <person name="Schwarze F.W.M.R."/>
            <person name="vanKuyk P.A."/>
            <person name="Horton J.S."/>
            <person name="Grigoriev I.V."/>
            <person name="Woesten H.A.B."/>
        </authorList>
    </citation>
    <scope>NUCLEOTIDE SEQUENCE [LARGE SCALE GENOMIC DNA]</scope>
    <source>
        <strain evidence="3">H4-8 / FGSC 9210</strain>
    </source>
</reference>
<dbReference type="KEGG" id="scm:SCHCO_02632939"/>
<dbReference type="VEuPathDB" id="FungiDB:SCHCODRAFT_02632939"/>
<sequence length="531" mass="59609">MLLNLSYARHVPPAPCSQCSQVELDLEAEAPAPLAATDLTSYVRSNYSASPAEAASIRGVLSLIDADVASYDAQIHRLEDALRAIRRRKSTLEDAGAQLASLTAPVRRLPREILGIICEYTALNRWFEDESGWHVLVCSQVCHEWREVAFAAQGLWTHIRVSGDKEGYLEMVETYARRAGTRSLSANVNLWNSCSRQRFTVWAFIAREAHRLESLHLQLPTVDLPVRLPSNLPLLATLHVAAQGNPFEPSSLEAAEKSVLRLRSSAPCLRALGIDRIHLISLDVDWGGLRQLTLRDTRALFGDLLRILRQCTSLEVLQLGPDQAFRNAYDTDDYEANTVHLPRLVQLHTYRNAMGILPYLLAENAQDLCVDHGEELFTEPMLLKRSFPTLKTLTLQNMHHTSLPNLKDLASVQCLRLHQNVPCATHFPLLDSLTIDDDVVDEIALPGLTELEIVTDMKDIDDDNFYWHDEDEGAVKEMVMSRIGVPQEGVSSLKRLRVHAPNATFSDEFRDWLTEVDIETVTFADATCYTD</sequence>
<dbReference type="Gene3D" id="1.20.1280.50">
    <property type="match status" value="1"/>
</dbReference>
<dbReference type="InParanoid" id="D8Q8I0"/>
<proteinExistence type="predicted"/>
<evidence type="ECO:0000313" key="3">
    <source>
        <dbReference type="Proteomes" id="UP000007431"/>
    </source>
</evidence>
<dbReference type="GeneID" id="9591393"/>